<proteinExistence type="predicted"/>
<keyword evidence="1" id="KW-1133">Transmembrane helix</keyword>
<keyword evidence="1" id="KW-0472">Membrane</keyword>
<reference evidence="2" key="1">
    <citation type="submission" date="2022-01" db="EMBL/GenBank/DDBJ databases">
        <authorList>
            <person name="King R."/>
        </authorList>
    </citation>
    <scope>NUCLEOTIDE SEQUENCE</scope>
</reference>
<dbReference type="OrthoDB" id="6781714at2759"/>
<name>A0A9P0CZY0_9CUCU</name>
<protein>
    <submittedName>
        <fullName evidence="2">Uncharacterized protein</fullName>
    </submittedName>
</protein>
<sequence>MIYYHVKNMKKQILGLYITFAKFILRLTLLKGVRTDILLILFGNMDHLSAFLKLWINMGVGNHQQYVKINNMYNILGTTISKALPGFHAMTGCDYTPAFFRKGKLKPFKLLKESVDYQLAFQNLATVDEEILKDAFVTLEKFVCHMYGIRNSSNINDVRFHLFSTTYQSKNFNDNFEKKFKNFDPSSLPPCKVELQHLLRVRYVTKFWRNAHLKYPHVVITTSLRLDNERQQI</sequence>
<dbReference type="AlphaFoldDB" id="A0A9P0CZY0"/>
<feature type="transmembrane region" description="Helical" evidence="1">
    <location>
        <begin position="12"/>
        <end position="31"/>
    </location>
</feature>
<evidence type="ECO:0000256" key="1">
    <source>
        <dbReference type="SAM" id="Phobius"/>
    </source>
</evidence>
<accession>A0A9P0CZY0</accession>
<dbReference type="Proteomes" id="UP001153636">
    <property type="component" value="Chromosome 3"/>
</dbReference>
<evidence type="ECO:0000313" key="3">
    <source>
        <dbReference type="Proteomes" id="UP001153636"/>
    </source>
</evidence>
<dbReference type="EMBL" id="OV651815">
    <property type="protein sequence ID" value="CAH1107994.1"/>
    <property type="molecule type" value="Genomic_DNA"/>
</dbReference>
<gene>
    <name evidence="2" type="ORF">PSYICH_LOCUS9108</name>
</gene>
<organism evidence="2 3">
    <name type="scientific">Psylliodes chrysocephalus</name>
    <dbReference type="NCBI Taxonomy" id="3402493"/>
    <lineage>
        <taxon>Eukaryota</taxon>
        <taxon>Metazoa</taxon>
        <taxon>Ecdysozoa</taxon>
        <taxon>Arthropoda</taxon>
        <taxon>Hexapoda</taxon>
        <taxon>Insecta</taxon>
        <taxon>Pterygota</taxon>
        <taxon>Neoptera</taxon>
        <taxon>Endopterygota</taxon>
        <taxon>Coleoptera</taxon>
        <taxon>Polyphaga</taxon>
        <taxon>Cucujiformia</taxon>
        <taxon>Chrysomeloidea</taxon>
        <taxon>Chrysomelidae</taxon>
        <taxon>Galerucinae</taxon>
        <taxon>Alticini</taxon>
        <taxon>Psylliodes</taxon>
    </lineage>
</organism>
<keyword evidence="1" id="KW-0812">Transmembrane</keyword>
<keyword evidence="3" id="KW-1185">Reference proteome</keyword>
<evidence type="ECO:0000313" key="2">
    <source>
        <dbReference type="EMBL" id="CAH1107994.1"/>
    </source>
</evidence>